<dbReference type="Gene3D" id="3.80.10.10">
    <property type="entry name" value="Ribonuclease Inhibitor"/>
    <property type="match status" value="1"/>
</dbReference>
<protein>
    <recommendedName>
        <fullName evidence="1">F-box domain-containing protein</fullName>
    </recommendedName>
</protein>
<dbReference type="Pfam" id="PF24758">
    <property type="entry name" value="LRR_At5g56370"/>
    <property type="match status" value="1"/>
</dbReference>
<dbReference type="Proteomes" id="UP001291926">
    <property type="component" value="Unassembled WGS sequence"/>
</dbReference>
<keyword evidence="3" id="KW-1185">Reference proteome</keyword>
<dbReference type="PANTHER" id="PTHR38926:SF82">
    <property type="entry name" value="F-BOX DOMAIN-CONTAINING PROTEIN"/>
    <property type="match status" value="1"/>
</dbReference>
<dbReference type="Pfam" id="PF12937">
    <property type="entry name" value="F-box-like"/>
    <property type="match status" value="1"/>
</dbReference>
<comment type="caution">
    <text evidence="2">The sequence shown here is derived from an EMBL/GenBank/DDBJ whole genome shotgun (WGS) entry which is preliminary data.</text>
</comment>
<dbReference type="InterPro" id="IPR006553">
    <property type="entry name" value="Leu-rich_rpt_Cys-con_subtyp"/>
</dbReference>
<reference evidence="2 3" key="1">
    <citation type="journal article" date="2023" name="bioRxiv">
        <title>Genome report: Whole genome sequence and annotation of Penstemon davidsonii.</title>
        <authorList>
            <person name="Ostevik K.L."/>
            <person name="Alabady M."/>
            <person name="Zhang M."/>
            <person name="Rausher M.D."/>
        </authorList>
    </citation>
    <scope>NUCLEOTIDE SEQUENCE [LARGE SCALE GENOMIC DNA]</scope>
    <source>
        <strain evidence="2">DNT005</strain>
        <tissue evidence="2">Whole leaf</tissue>
    </source>
</reference>
<dbReference type="SUPFAM" id="SSF52047">
    <property type="entry name" value="RNI-like"/>
    <property type="match status" value="1"/>
</dbReference>
<dbReference type="InterPro" id="IPR001810">
    <property type="entry name" value="F-box_dom"/>
</dbReference>
<accession>A0ABR0DQS4</accession>
<dbReference type="SMART" id="SM00367">
    <property type="entry name" value="LRR_CC"/>
    <property type="match status" value="4"/>
</dbReference>
<feature type="domain" description="F-box" evidence="1">
    <location>
        <begin position="14"/>
        <end position="61"/>
    </location>
</feature>
<dbReference type="EMBL" id="JAYDYQ010001087">
    <property type="protein sequence ID" value="KAK4491566.1"/>
    <property type="molecule type" value="Genomic_DNA"/>
</dbReference>
<dbReference type="InterPro" id="IPR055411">
    <property type="entry name" value="LRR_FXL15/At3g58940/PEG3-like"/>
</dbReference>
<sequence length="299" mass="33765">MEIPTAVPPSSAPPPPWIELPGDVTANILHRLGAVEILESAQRVCTTWWSVCQDPSLWQVIDMKNIGDIYEMTSDLNIICRQAVDRSQGQLIDFNMEYFGTDELLHYVSERSTNLRRLRLACCYEISGKGLSESVKKFPQLEDLHLFFMPSIHGEDIEAIGRSCPMLKSFTFNERAYRYPLIEEDIALAVAESMPGLHQLQLFGNRMTNDGLQAILDGCPNLKLLDLRQCFNVDQWKICSNQIKDLKLPYDSVHDYEWDAEICNCESFIDAVHSSEFSDVDPYGGADDKSVSFASLGIS</sequence>
<dbReference type="PROSITE" id="PS50181">
    <property type="entry name" value="FBOX"/>
    <property type="match status" value="1"/>
</dbReference>
<evidence type="ECO:0000313" key="3">
    <source>
        <dbReference type="Proteomes" id="UP001291926"/>
    </source>
</evidence>
<proteinExistence type="predicted"/>
<dbReference type="InterPro" id="IPR032675">
    <property type="entry name" value="LRR_dom_sf"/>
</dbReference>
<evidence type="ECO:0000313" key="2">
    <source>
        <dbReference type="EMBL" id="KAK4491566.1"/>
    </source>
</evidence>
<dbReference type="PANTHER" id="PTHR38926">
    <property type="entry name" value="F-BOX DOMAIN CONTAINING PROTEIN, EXPRESSED"/>
    <property type="match status" value="1"/>
</dbReference>
<name>A0ABR0DQS4_9LAMI</name>
<gene>
    <name evidence="2" type="ORF">RD792_002318</name>
</gene>
<dbReference type="CDD" id="cd22164">
    <property type="entry name" value="F-box_AtSKIP19-like"/>
    <property type="match status" value="1"/>
</dbReference>
<organism evidence="2 3">
    <name type="scientific">Penstemon davidsonii</name>
    <dbReference type="NCBI Taxonomy" id="160366"/>
    <lineage>
        <taxon>Eukaryota</taxon>
        <taxon>Viridiplantae</taxon>
        <taxon>Streptophyta</taxon>
        <taxon>Embryophyta</taxon>
        <taxon>Tracheophyta</taxon>
        <taxon>Spermatophyta</taxon>
        <taxon>Magnoliopsida</taxon>
        <taxon>eudicotyledons</taxon>
        <taxon>Gunneridae</taxon>
        <taxon>Pentapetalae</taxon>
        <taxon>asterids</taxon>
        <taxon>lamiids</taxon>
        <taxon>Lamiales</taxon>
        <taxon>Plantaginaceae</taxon>
        <taxon>Cheloneae</taxon>
        <taxon>Penstemon</taxon>
    </lineage>
</organism>
<dbReference type="Gene3D" id="1.20.1280.50">
    <property type="match status" value="1"/>
</dbReference>
<evidence type="ECO:0000259" key="1">
    <source>
        <dbReference type="PROSITE" id="PS50181"/>
    </source>
</evidence>